<accession>E0SPM5</accession>
<dbReference type="Proteomes" id="UP000001304">
    <property type="component" value="Chromosome"/>
</dbReference>
<evidence type="ECO:0000313" key="2">
    <source>
        <dbReference type="EMBL" id="ADM28081.1"/>
    </source>
</evidence>
<evidence type="ECO:0000259" key="1">
    <source>
        <dbReference type="Pfam" id="PF03551"/>
    </source>
</evidence>
<dbReference type="HOGENOM" id="CLU_063440_9_1_2"/>
<dbReference type="InterPro" id="IPR036390">
    <property type="entry name" value="WH_DNA-bd_sf"/>
</dbReference>
<proteinExistence type="predicted"/>
<sequence length="108" mass="12867">MSSRALRRLKRKITIEVLWLYIARVLLENEPLKAYDIKKEIEERFRFKPSTITVYRVIYGMTSEGLLKRENIGGETLYRLTDMGKENYFKALKLLNELIDKLEIRPSK</sequence>
<dbReference type="Gene3D" id="1.10.10.10">
    <property type="entry name" value="Winged helix-like DNA-binding domain superfamily/Winged helix DNA-binding domain"/>
    <property type="match status" value="1"/>
</dbReference>
<keyword evidence="3" id="KW-1185">Reference proteome</keyword>
<dbReference type="BioCyc" id="IAGG583356:GHAH-1257-MONOMER"/>
<name>E0SPM5_IGNAA</name>
<dbReference type="Pfam" id="PF03551">
    <property type="entry name" value="PadR"/>
    <property type="match status" value="1"/>
</dbReference>
<dbReference type="SUPFAM" id="SSF46785">
    <property type="entry name" value="Winged helix' DNA-binding domain"/>
    <property type="match status" value="1"/>
</dbReference>
<feature type="domain" description="Transcription regulator PadR N-terminal" evidence="1">
    <location>
        <begin position="26"/>
        <end position="87"/>
    </location>
</feature>
<dbReference type="AlphaFoldDB" id="E0SPM5"/>
<dbReference type="InterPro" id="IPR005149">
    <property type="entry name" value="Tscrpt_reg_PadR_N"/>
</dbReference>
<evidence type="ECO:0000313" key="3">
    <source>
        <dbReference type="Proteomes" id="UP000001304"/>
    </source>
</evidence>
<reference evidence="2 3" key="1">
    <citation type="journal article" date="2010" name="Stand. Genomic Sci.">
        <title>Complete genome sequence of Ignisphaera aggregans type strain (AQ1.S1).</title>
        <authorList>
            <person name="Goker M."/>
            <person name="Held B."/>
            <person name="Lapidus A."/>
            <person name="Nolan M."/>
            <person name="Spring S."/>
            <person name="Yasawong M."/>
            <person name="Lucas S."/>
            <person name="Glavina Del Rio T."/>
            <person name="Tice H."/>
            <person name="Cheng J.F."/>
            <person name="Goodwin L."/>
            <person name="Tapia R."/>
            <person name="Pitluck S."/>
            <person name="Liolios K."/>
            <person name="Ivanova N."/>
            <person name="Mavromatis K."/>
            <person name="Mikhailova N."/>
            <person name="Pati A."/>
            <person name="Chen A."/>
            <person name="Palaniappan K."/>
            <person name="Brambilla E."/>
            <person name="Land M."/>
            <person name="Hauser L."/>
            <person name="Chang Y.J."/>
            <person name="Jeffries C.D."/>
            <person name="Brettin T."/>
            <person name="Detter J.C."/>
            <person name="Han C."/>
            <person name="Rohde M."/>
            <person name="Sikorski J."/>
            <person name="Woyke T."/>
            <person name="Bristow J."/>
            <person name="Eisen J.A."/>
            <person name="Markowitz V."/>
            <person name="Hugenholtz P."/>
            <person name="Kyrpides N.C."/>
            <person name="Klenk H.P."/>
        </authorList>
    </citation>
    <scope>NUCLEOTIDE SEQUENCE [LARGE SCALE GENOMIC DNA]</scope>
    <source>
        <strain evidence="3">DSM 17230 / JCM 13409 / AQ1.S1</strain>
    </source>
</reference>
<protein>
    <submittedName>
        <fullName evidence="2">Transcriptional regulator, PadR-like family</fullName>
    </submittedName>
</protein>
<organism evidence="2 3">
    <name type="scientific">Ignisphaera aggregans (strain DSM 17230 / JCM 13409 / AQ1.S1)</name>
    <dbReference type="NCBI Taxonomy" id="583356"/>
    <lineage>
        <taxon>Archaea</taxon>
        <taxon>Thermoproteota</taxon>
        <taxon>Thermoprotei</taxon>
        <taxon>Desulfurococcales</taxon>
        <taxon>Desulfurococcaceae</taxon>
        <taxon>Ignisphaera</taxon>
    </lineage>
</organism>
<dbReference type="KEGG" id="iag:Igag_1276"/>
<gene>
    <name evidence="2" type="ordered locus">Igag_1276</name>
</gene>
<dbReference type="EMBL" id="CP002098">
    <property type="protein sequence ID" value="ADM28081.1"/>
    <property type="molecule type" value="Genomic_DNA"/>
</dbReference>
<dbReference type="InterPro" id="IPR036388">
    <property type="entry name" value="WH-like_DNA-bd_sf"/>
</dbReference>